<dbReference type="EMBL" id="CP014167">
    <property type="protein sequence ID" value="ANS74208.1"/>
    <property type="molecule type" value="Genomic_DNA"/>
</dbReference>
<name>A0A1B1MYF1_9BACL</name>
<keyword evidence="2" id="KW-1185">Reference proteome</keyword>
<dbReference type="Proteomes" id="UP000092573">
    <property type="component" value="Chromosome"/>
</dbReference>
<evidence type="ECO:0000313" key="1">
    <source>
        <dbReference type="EMBL" id="ANS74208.1"/>
    </source>
</evidence>
<reference evidence="1 2" key="1">
    <citation type="submission" date="2016-01" db="EMBL/GenBank/DDBJ databases">
        <title>Complete Genome Sequence of Paenibacillus yonginensis DCY84, a novel Plant Growth-Promoting Bacteria with Elicitation of Induced Systemic Resistance.</title>
        <authorList>
            <person name="Kim Y.J."/>
            <person name="Yang D.C."/>
            <person name="Sukweenadhi J."/>
        </authorList>
    </citation>
    <scope>NUCLEOTIDE SEQUENCE [LARGE SCALE GENOMIC DNA]</scope>
    <source>
        <strain evidence="1 2">DCY84</strain>
    </source>
</reference>
<organism evidence="1 2">
    <name type="scientific">Paenibacillus yonginensis</name>
    <dbReference type="NCBI Taxonomy" id="1462996"/>
    <lineage>
        <taxon>Bacteria</taxon>
        <taxon>Bacillati</taxon>
        <taxon>Bacillota</taxon>
        <taxon>Bacilli</taxon>
        <taxon>Bacillales</taxon>
        <taxon>Paenibacillaceae</taxon>
        <taxon>Paenibacillus</taxon>
    </lineage>
</organism>
<dbReference type="KEGG" id="pyg:AWM70_06110"/>
<dbReference type="OrthoDB" id="2060353at2"/>
<dbReference type="STRING" id="1462996.AWM70_06110"/>
<protein>
    <submittedName>
        <fullName evidence="1">Uncharacterized protein</fullName>
    </submittedName>
</protein>
<sequence length="138" mass="15457">MYQFRSLQDRGLASWTTKLLDYPFATKEDIAGFRGKLIRLFGKPAFQSANMSEAFEYVIEARDEDRNVWILTAYEGPAGPALGGNQSNEGILAAARQLNQVLALTSPADFEEALRDETGQEFIYGCTQGTCYFRRNPT</sequence>
<proteinExistence type="predicted"/>
<dbReference type="AlphaFoldDB" id="A0A1B1MYF1"/>
<gene>
    <name evidence="1" type="ORF">AWM70_06110</name>
</gene>
<evidence type="ECO:0000313" key="2">
    <source>
        <dbReference type="Proteomes" id="UP000092573"/>
    </source>
</evidence>
<accession>A0A1B1MYF1</accession>
<dbReference type="RefSeq" id="WP_068694805.1">
    <property type="nucleotide sequence ID" value="NZ_CP014167.1"/>
</dbReference>